<dbReference type="GO" id="GO:0016616">
    <property type="term" value="F:oxidoreductase activity, acting on the CH-OH group of donors, NAD or NADP as acceptor"/>
    <property type="evidence" value="ECO:0007669"/>
    <property type="project" value="UniProtKB-ARBA"/>
</dbReference>
<dbReference type="CDD" id="cd19071">
    <property type="entry name" value="AKR_AKR1-5-like"/>
    <property type="match status" value="1"/>
</dbReference>
<reference evidence="8" key="2">
    <citation type="submission" date="2021-04" db="EMBL/GenBank/DDBJ databases">
        <authorList>
            <person name="Gilroy R."/>
        </authorList>
    </citation>
    <scope>NUCLEOTIDE SEQUENCE</scope>
    <source>
        <strain evidence="8">14975</strain>
    </source>
</reference>
<dbReference type="InterPro" id="IPR023210">
    <property type="entry name" value="NADP_OxRdtase_dom"/>
</dbReference>
<dbReference type="PANTHER" id="PTHR43827">
    <property type="entry name" value="2,5-DIKETO-D-GLUCONIC ACID REDUCTASE"/>
    <property type="match status" value="1"/>
</dbReference>
<reference evidence="8" key="1">
    <citation type="journal article" date="2021" name="PeerJ">
        <title>Extensive microbial diversity within the chicken gut microbiome revealed by metagenomics and culture.</title>
        <authorList>
            <person name="Gilroy R."/>
            <person name="Ravi A."/>
            <person name="Getino M."/>
            <person name="Pursley I."/>
            <person name="Horton D.L."/>
            <person name="Alikhan N.F."/>
            <person name="Baker D."/>
            <person name="Gharbi K."/>
            <person name="Hall N."/>
            <person name="Watson M."/>
            <person name="Adriaenssens E.M."/>
            <person name="Foster-Nyarko E."/>
            <person name="Jarju S."/>
            <person name="Secka A."/>
            <person name="Antonio M."/>
            <person name="Oren A."/>
            <person name="Chaudhuri R.R."/>
            <person name="La Ragione R."/>
            <person name="Hildebrand F."/>
            <person name="Pallen M.J."/>
        </authorList>
    </citation>
    <scope>NUCLEOTIDE SEQUENCE</scope>
    <source>
        <strain evidence="8">14975</strain>
    </source>
</reference>
<dbReference type="FunFam" id="3.20.20.100:FF:000015">
    <property type="entry name" value="Oxidoreductase, aldo/keto reductase family"/>
    <property type="match status" value="1"/>
</dbReference>
<dbReference type="InterPro" id="IPR036812">
    <property type="entry name" value="NAD(P)_OxRdtase_dom_sf"/>
</dbReference>
<accession>A0A9D1V9N3</accession>
<dbReference type="PRINTS" id="PR00069">
    <property type="entry name" value="ALDKETRDTASE"/>
</dbReference>
<comment type="caution">
    <text evidence="8">The sequence shown here is derived from an EMBL/GenBank/DDBJ whole genome shotgun (WGS) entry which is preliminary data.</text>
</comment>
<dbReference type="AlphaFoldDB" id="A0A9D1V9N3"/>
<keyword evidence="2" id="KW-0521">NADP</keyword>
<evidence type="ECO:0000313" key="9">
    <source>
        <dbReference type="Proteomes" id="UP000823964"/>
    </source>
</evidence>
<dbReference type="PIRSF" id="PIRSF000097">
    <property type="entry name" value="AKR"/>
    <property type="match status" value="1"/>
</dbReference>
<dbReference type="InterPro" id="IPR018170">
    <property type="entry name" value="Aldo/ket_reductase_CS"/>
</dbReference>
<dbReference type="PROSITE" id="PS00062">
    <property type="entry name" value="ALDOKETO_REDUCTASE_2"/>
    <property type="match status" value="1"/>
</dbReference>
<feature type="domain" description="NADP-dependent oxidoreductase" evidence="7">
    <location>
        <begin position="16"/>
        <end position="265"/>
    </location>
</feature>
<evidence type="ECO:0000256" key="6">
    <source>
        <dbReference type="PIRSR" id="PIRSR000097-3"/>
    </source>
</evidence>
<evidence type="ECO:0000313" key="8">
    <source>
        <dbReference type="EMBL" id="HIX19091.1"/>
    </source>
</evidence>
<organism evidence="8 9">
    <name type="scientific">Candidatus Akkermansia intestinigallinarum</name>
    <dbReference type="NCBI Taxonomy" id="2838431"/>
    <lineage>
        <taxon>Bacteria</taxon>
        <taxon>Pseudomonadati</taxon>
        <taxon>Verrucomicrobiota</taxon>
        <taxon>Verrucomicrobiia</taxon>
        <taxon>Verrucomicrobiales</taxon>
        <taxon>Akkermansiaceae</taxon>
        <taxon>Akkermansia</taxon>
    </lineage>
</organism>
<dbReference type="Proteomes" id="UP000823964">
    <property type="component" value="Unassembled WGS sequence"/>
</dbReference>
<keyword evidence="3" id="KW-0560">Oxidoreductase</keyword>
<dbReference type="PROSITE" id="PS00798">
    <property type="entry name" value="ALDOKETO_REDUCTASE_1"/>
    <property type="match status" value="1"/>
</dbReference>
<evidence type="ECO:0000256" key="1">
    <source>
        <dbReference type="ARBA" id="ARBA00007905"/>
    </source>
</evidence>
<evidence type="ECO:0000256" key="5">
    <source>
        <dbReference type="PIRSR" id="PIRSR000097-2"/>
    </source>
</evidence>
<sequence length="280" mass="31121">MNTHFILNNGVSIPSIGYGTWQIENGPAAVQAVADAISIGYRHIDTAACYGNEKSVGEAIAHSGVGRSELFVTSKVWNTERGYDNTLRAFERSMSDLALSYLDLYLIHWPASAHRFSDWQHINAETWRAMEELLSSGRVRAIGVSNFLPHHLDALLSTAQVVPSVNQIEFHPGFTQRARVTYCRERGILVEAWSPLGCGRILEHDILRRLAERHGCTPAQICLRWALQQGILPLPKSASPERMRSNLELPDFELSAQDMQELEAMDGCGASGLHPDAIDF</sequence>
<dbReference type="PROSITE" id="PS00063">
    <property type="entry name" value="ALDOKETO_REDUCTASE_3"/>
    <property type="match status" value="1"/>
</dbReference>
<dbReference type="InterPro" id="IPR020471">
    <property type="entry name" value="AKR"/>
</dbReference>
<dbReference type="EMBL" id="DXFQ01000010">
    <property type="protein sequence ID" value="HIX19091.1"/>
    <property type="molecule type" value="Genomic_DNA"/>
</dbReference>
<feature type="active site" description="Proton donor" evidence="4">
    <location>
        <position position="50"/>
    </location>
</feature>
<feature type="site" description="Lowers pKa of active site Tyr" evidence="6">
    <location>
        <position position="75"/>
    </location>
</feature>
<evidence type="ECO:0000256" key="2">
    <source>
        <dbReference type="ARBA" id="ARBA00022857"/>
    </source>
</evidence>
<evidence type="ECO:0000259" key="7">
    <source>
        <dbReference type="Pfam" id="PF00248"/>
    </source>
</evidence>
<name>A0A9D1V9N3_9BACT</name>
<evidence type="ECO:0000256" key="3">
    <source>
        <dbReference type="ARBA" id="ARBA00023002"/>
    </source>
</evidence>
<proteinExistence type="inferred from homology"/>
<protein>
    <submittedName>
        <fullName evidence="8">Aldo/keto reductase</fullName>
    </submittedName>
</protein>
<dbReference type="Gene3D" id="3.20.20.100">
    <property type="entry name" value="NADP-dependent oxidoreductase domain"/>
    <property type="match status" value="1"/>
</dbReference>
<dbReference type="Pfam" id="PF00248">
    <property type="entry name" value="Aldo_ket_red"/>
    <property type="match status" value="1"/>
</dbReference>
<dbReference type="SUPFAM" id="SSF51430">
    <property type="entry name" value="NAD(P)-linked oxidoreductase"/>
    <property type="match status" value="1"/>
</dbReference>
<evidence type="ECO:0000256" key="4">
    <source>
        <dbReference type="PIRSR" id="PIRSR000097-1"/>
    </source>
</evidence>
<feature type="binding site" evidence="5">
    <location>
        <position position="108"/>
    </location>
    <ligand>
        <name>substrate</name>
    </ligand>
</feature>
<gene>
    <name evidence="8" type="ORF">H9862_00640</name>
</gene>
<dbReference type="PANTHER" id="PTHR43827:SF3">
    <property type="entry name" value="NADP-DEPENDENT OXIDOREDUCTASE DOMAIN-CONTAINING PROTEIN"/>
    <property type="match status" value="1"/>
</dbReference>
<comment type="similarity">
    <text evidence="1">Belongs to the aldo/keto reductase family.</text>
</comment>